<comment type="cofactor">
    <cofactor evidence="1">
        <name>Mn(2+)</name>
        <dbReference type="ChEBI" id="CHEBI:29035"/>
    </cofactor>
</comment>
<evidence type="ECO:0000256" key="2">
    <source>
        <dbReference type="ARBA" id="ARBA00004606"/>
    </source>
</evidence>
<comment type="similarity">
    <text evidence="3">Belongs to the glycosyltransferase 6 family.</text>
</comment>
<dbReference type="Proteomes" id="UP000472240">
    <property type="component" value="Chromosome 12"/>
</dbReference>
<evidence type="ECO:0000256" key="3">
    <source>
        <dbReference type="ARBA" id="ARBA00010413"/>
    </source>
</evidence>
<evidence type="ECO:0008006" key="15">
    <source>
        <dbReference type="Google" id="ProtNLM"/>
    </source>
</evidence>
<feature type="binding site" evidence="11">
    <location>
        <position position="217"/>
    </location>
    <ligand>
        <name>an alpha-L-fucosyl-(1-&gt;2)-beta-D-galactosyl derivative</name>
        <dbReference type="ChEBI" id="CHEBI:140327"/>
    </ligand>
</feature>
<dbReference type="GeneTree" id="ENSGT00950000182858"/>
<protein>
    <recommendedName>
        <fullName evidence="15">Glycosyltransferase 6 domain containing 1</fullName>
    </recommendedName>
</protein>
<evidence type="ECO:0000313" key="14">
    <source>
        <dbReference type="Proteomes" id="UP000472240"/>
    </source>
</evidence>
<dbReference type="OMA" id="HEVNFLF"/>
<evidence type="ECO:0000256" key="4">
    <source>
        <dbReference type="ARBA" id="ARBA00022676"/>
    </source>
</evidence>
<dbReference type="FunFam" id="3.90.550.10:FF:000022">
    <property type="entry name" value="Histo-blood group ABO system transferase"/>
    <property type="match status" value="1"/>
</dbReference>
<evidence type="ECO:0000256" key="1">
    <source>
        <dbReference type="ARBA" id="ARBA00001936"/>
    </source>
</evidence>
<dbReference type="GO" id="GO:0016020">
    <property type="term" value="C:membrane"/>
    <property type="evidence" value="ECO:0007669"/>
    <property type="project" value="UniProtKB-SubCell"/>
</dbReference>
<dbReference type="InParanoid" id="A0A671G051"/>
<reference evidence="13" key="5">
    <citation type="submission" date="2025-09" db="UniProtKB">
        <authorList>
            <consortium name="Ensembl"/>
        </authorList>
    </citation>
    <scope>IDENTIFICATION</scope>
</reference>
<dbReference type="GO" id="GO:0005794">
    <property type="term" value="C:Golgi apparatus"/>
    <property type="evidence" value="ECO:0007669"/>
    <property type="project" value="TreeGrafter"/>
</dbReference>
<feature type="binding site" evidence="11">
    <location>
        <position position="285"/>
    </location>
    <ligand>
        <name>an alpha-L-fucosyl-(1-&gt;2)-beta-D-galactosyl derivative</name>
        <dbReference type="ChEBI" id="CHEBI:140327"/>
    </ligand>
</feature>
<keyword evidence="14" id="KW-1185">Reference proteome</keyword>
<reference evidence="13" key="4">
    <citation type="submission" date="2025-08" db="UniProtKB">
        <authorList>
            <consortium name="Ensembl"/>
        </authorList>
    </citation>
    <scope>IDENTIFICATION</scope>
</reference>
<keyword evidence="12" id="KW-0732">Signal</keyword>
<dbReference type="Pfam" id="PF03414">
    <property type="entry name" value="Glyco_transf_6"/>
    <property type="match status" value="1"/>
</dbReference>
<evidence type="ECO:0000256" key="11">
    <source>
        <dbReference type="PIRSR" id="PIRSR605076-2"/>
    </source>
</evidence>
<sequence length="329" mass="37877">ALPPAAAVLLLLEANLLILPFWTNLTFLPGCTKGPKHINLDNFCCHDKVVPASLVSCLFNRKRVDVITTTDWLAPVIWEGTYNTQVLEKYYKRLNITIGLVVWATGKFTGEDLQQFIQSANKHFMIGYNVVFYILMDDFSRLPHIELGPLRTFKLLAIGSEGKVWEDLNVIGMKNLNMYIIKHIEREVDFLFSMTINQIFKNDFGVETLGKSVAQLHAWWYFENAKKVPYERRSKSAAFIPFGKGDFYYDSAIFGGTPQEVLTFTAEYQKAVTNDTKNGLRSTYECHLNKYFFINKPTKLLSPEYNWDPTFRTPPQIKCVKIARQSKRI</sequence>
<dbReference type="GO" id="GO:0005975">
    <property type="term" value="P:carbohydrate metabolic process"/>
    <property type="evidence" value="ECO:0007669"/>
    <property type="project" value="InterPro"/>
</dbReference>
<dbReference type="InterPro" id="IPR029044">
    <property type="entry name" value="Nucleotide-diphossugar_trans"/>
</dbReference>
<evidence type="ECO:0000256" key="7">
    <source>
        <dbReference type="ARBA" id="ARBA00022968"/>
    </source>
</evidence>
<dbReference type="GO" id="GO:0031982">
    <property type="term" value="C:vesicle"/>
    <property type="evidence" value="ECO:0007669"/>
    <property type="project" value="TreeGrafter"/>
</dbReference>
<keyword evidence="8" id="KW-1133">Transmembrane helix</keyword>
<keyword evidence="4" id="KW-0328">Glycosyltransferase</keyword>
<accession>A0A671G051</accession>
<keyword evidence="6" id="KW-0812">Transmembrane</keyword>
<proteinExistence type="inferred from homology"/>
<dbReference type="SUPFAM" id="SSF53448">
    <property type="entry name" value="Nucleotide-diphospho-sugar transferases"/>
    <property type="match status" value="1"/>
</dbReference>
<dbReference type="Gene3D" id="3.90.550.10">
    <property type="entry name" value="Spore Coat Polysaccharide Biosynthesis Protein SpsA, Chain A"/>
    <property type="match status" value="1"/>
</dbReference>
<dbReference type="InterPro" id="IPR005076">
    <property type="entry name" value="Glyco_trans_6"/>
</dbReference>
<reference evidence="13 14" key="1">
    <citation type="journal article" date="2015" name="Annu Rev Anim Biosci">
        <title>The Genome 10K Project: a way forward.</title>
        <authorList>
            <person name="Koepfli K.P."/>
            <person name="Paten B."/>
            <person name="O'Brien S.J."/>
            <person name="Koepfli K.P."/>
            <person name="Paten B."/>
            <person name="Antunes A."/>
            <person name="Belov K."/>
            <person name="Bustamante C."/>
            <person name="Castoe T.A."/>
            <person name="Clawson H."/>
            <person name="Crawford A.J."/>
            <person name="Diekhans M."/>
            <person name="Distel D."/>
            <person name="Durbin R."/>
            <person name="Earl D."/>
            <person name="Fujita M.K."/>
            <person name="Gamble T."/>
            <person name="Georges A."/>
            <person name="Gemmell N."/>
            <person name="Gilbert M.T."/>
            <person name="Graves J.M."/>
            <person name="Green R.E."/>
            <person name="Hickey G."/>
            <person name="Jarvis E.D."/>
            <person name="Johnson W."/>
            <person name="Komissarov A."/>
            <person name="Korf I."/>
            <person name="Kuhn R."/>
            <person name="Larkin D.M."/>
            <person name="Lewin H."/>
            <person name="Lopez J.V."/>
            <person name="Ma J."/>
            <person name="Marques-Bonet T."/>
            <person name="Miller W."/>
            <person name="Murphy R."/>
            <person name="Pevzner P."/>
            <person name="Shapiro B."/>
            <person name="Steiner C."/>
            <person name="Tamazian G."/>
            <person name="Venkatesh B."/>
            <person name="Wang J."/>
            <person name="Wayne R."/>
            <person name="Wiley E."/>
            <person name="Yang H."/>
            <person name="Zhang G."/>
            <person name="Haussler D."/>
            <person name="Ryder O."/>
            <person name="O'Brien S.J."/>
        </authorList>
    </citation>
    <scope>NUCLEOTIDE SEQUENCE</scope>
</reference>
<organism evidence="13 14">
    <name type="scientific">Rhinolophus ferrumequinum</name>
    <name type="common">Greater horseshoe bat</name>
    <dbReference type="NCBI Taxonomy" id="59479"/>
    <lineage>
        <taxon>Eukaryota</taxon>
        <taxon>Metazoa</taxon>
        <taxon>Chordata</taxon>
        <taxon>Craniata</taxon>
        <taxon>Vertebrata</taxon>
        <taxon>Euteleostomi</taxon>
        <taxon>Mammalia</taxon>
        <taxon>Eutheria</taxon>
        <taxon>Laurasiatheria</taxon>
        <taxon>Chiroptera</taxon>
        <taxon>Yinpterochiroptera</taxon>
        <taxon>Rhinolophoidea</taxon>
        <taxon>Rhinolophidae</taxon>
        <taxon>Rhinolophinae</taxon>
        <taxon>Rhinolophus</taxon>
    </lineage>
</organism>
<evidence type="ECO:0000256" key="5">
    <source>
        <dbReference type="ARBA" id="ARBA00022679"/>
    </source>
</evidence>
<comment type="subcellular location">
    <subcellularLocation>
        <location evidence="2">Membrane</location>
        <topology evidence="2">Single-pass type II membrane protein</topology>
    </subcellularLocation>
</comment>
<reference evidence="13 14" key="2">
    <citation type="journal article" date="2018" name="Annu Rev Anim Biosci">
        <title>Bat Biology, Genomes, and the Bat1K Project: To Generate Chromosome-Level Genomes for All Living Bat Species.</title>
        <authorList>
            <person name="Teeling E.C."/>
            <person name="Vernes S.C."/>
            <person name="Davalos L.M."/>
            <person name="Ray D.A."/>
            <person name="Gilbert M.T.P."/>
            <person name="Myers E."/>
        </authorList>
    </citation>
    <scope>NUCLEOTIDE SEQUENCE</scope>
</reference>
<feature type="chain" id="PRO_5025694166" description="Glycosyltransferase 6 domain containing 1" evidence="12">
    <location>
        <begin position="21"/>
        <end position="329"/>
    </location>
</feature>
<dbReference type="PANTHER" id="PTHR10462">
    <property type="entry name" value="GLYCOSYLTRANSFERASE-RELATED"/>
    <property type="match status" value="1"/>
</dbReference>
<evidence type="ECO:0000256" key="10">
    <source>
        <dbReference type="PIRSR" id="PIRSR605076-1"/>
    </source>
</evidence>
<dbReference type="GO" id="GO:0016758">
    <property type="term" value="F:hexosyltransferase activity"/>
    <property type="evidence" value="ECO:0007669"/>
    <property type="project" value="InterPro"/>
</dbReference>
<evidence type="ECO:0000256" key="9">
    <source>
        <dbReference type="ARBA" id="ARBA00023136"/>
    </source>
</evidence>
<keyword evidence="9" id="KW-0472">Membrane</keyword>
<name>A0A671G051_RHIFE</name>
<evidence type="ECO:0000256" key="8">
    <source>
        <dbReference type="ARBA" id="ARBA00022989"/>
    </source>
</evidence>
<evidence type="ECO:0000256" key="6">
    <source>
        <dbReference type="ARBA" id="ARBA00022692"/>
    </source>
</evidence>
<dbReference type="AlphaFoldDB" id="A0A671G051"/>
<feature type="binding site" evidence="11">
    <location>
        <position position="108"/>
    </location>
    <ligand>
        <name>UDP-N-acetyl-alpha-D-galactosamine</name>
        <dbReference type="ChEBI" id="CHEBI:67138"/>
    </ligand>
</feature>
<keyword evidence="7" id="KW-0735">Signal-anchor</keyword>
<keyword evidence="5" id="KW-0808">Transferase</keyword>
<dbReference type="Ensembl" id="ENSRFET00010030669.1">
    <property type="protein sequence ID" value="ENSRFEP00010028249.1"/>
    <property type="gene ID" value="ENSRFEG00010018750.1"/>
</dbReference>
<feature type="active site" description="Nucleophile" evidence="10">
    <location>
        <position position="285"/>
    </location>
</feature>
<reference evidence="14" key="3">
    <citation type="submission" date="2018-12" db="EMBL/GenBank/DDBJ databases">
        <title>G10K-VGP greater horseshoe bat female genome, primary haplotype.</title>
        <authorList>
            <person name="Teeling E."/>
            <person name="Myers G."/>
            <person name="Vernes S."/>
            <person name="Pippel M."/>
            <person name="Winkler S."/>
            <person name="Fedrigo O."/>
            <person name="Rhie A."/>
            <person name="Koren S."/>
            <person name="Phillippy A."/>
            <person name="Lewin H."/>
            <person name="Damas J."/>
            <person name="Howe K."/>
            <person name="Mountcastle J."/>
            <person name="Jarvis E.D."/>
        </authorList>
    </citation>
    <scope>NUCLEOTIDE SEQUENCE [LARGE SCALE GENOMIC DNA]</scope>
</reference>
<dbReference type="PANTHER" id="PTHR10462:SF46">
    <property type="entry name" value="N-ACETYLLACTOSAMINIDE ALPHA-1,3-GALACTOSYLTRANSFERASE-LIKE 1"/>
    <property type="match status" value="1"/>
</dbReference>
<feature type="binding site" evidence="11">
    <location>
        <position position="308"/>
    </location>
    <ligand>
        <name>an alpha-L-fucosyl-(1-&gt;2)-beta-D-galactosyl derivative</name>
        <dbReference type="ChEBI" id="CHEBI:140327"/>
    </ligand>
</feature>
<feature type="signal peptide" evidence="12">
    <location>
        <begin position="1"/>
        <end position="20"/>
    </location>
</feature>
<evidence type="ECO:0000256" key="12">
    <source>
        <dbReference type="SAM" id="SignalP"/>
    </source>
</evidence>
<evidence type="ECO:0000313" key="13">
    <source>
        <dbReference type="Ensembl" id="ENSRFEP00010028249.1"/>
    </source>
</evidence>